<dbReference type="InterPro" id="IPR050196">
    <property type="entry name" value="Cytochrome_P450_Monoox"/>
</dbReference>
<dbReference type="InterPro" id="IPR017972">
    <property type="entry name" value="Cyt_P450_CS"/>
</dbReference>
<evidence type="ECO:0000256" key="2">
    <source>
        <dbReference type="ARBA" id="ARBA00010617"/>
    </source>
</evidence>
<dbReference type="PANTHER" id="PTHR24291">
    <property type="entry name" value="CYTOCHROME P450 FAMILY 4"/>
    <property type="match status" value="1"/>
</dbReference>
<keyword evidence="4 8" id="KW-0479">Metal-binding</keyword>
<dbReference type="InParanoid" id="A0A7R8UV43"/>
<evidence type="ECO:0000256" key="8">
    <source>
        <dbReference type="PIRSR" id="PIRSR602401-1"/>
    </source>
</evidence>
<dbReference type="AlphaFoldDB" id="A0A7R8UV43"/>
<protein>
    <recommendedName>
        <fullName evidence="12">Cytochrome P450</fullName>
    </recommendedName>
</protein>
<dbReference type="GO" id="GO:0016705">
    <property type="term" value="F:oxidoreductase activity, acting on paired donors, with incorporation or reduction of molecular oxygen"/>
    <property type="evidence" value="ECO:0007669"/>
    <property type="project" value="InterPro"/>
</dbReference>
<comment type="similarity">
    <text evidence="2 9">Belongs to the cytochrome P450 family.</text>
</comment>
<dbReference type="EMBL" id="LR899012">
    <property type="protein sequence ID" value="CAD7087163.1"/>
    <property type="molecule type" value="Genomic_DNA"/>
</dbReference>
<feature type="binding site" description="axial binding residue" evidence="8">
    <location>
        <position position="450"/>
    </location>
    <ligand>
        <name>heme</name>
        <dbReference type="ChEBI" id="CHEBI:30413"/>
    </ligand>
    <ligandPart>
        <name>Fe</name>
        <dbReference type="ChEBI" id="CHEBI:18248"/>
    </ligandPart>
</feature>
<evidence type="ECO:0000313" key="11">
    <source>
        <dbReference type="Proteomes" id="UP000594454"/>
    </source>
</evidence>
<dbReference type="PRINTS" id="PR00385">
    <property type="entry name" value="P450"/>
</dbReference>
<dbReference type="PROSITE" id="PS00086">
    <property type="entry name" value="CYTOCHROME_P450"/>
    <property type="match status" value="1"/>
</dbReference>
<keyword evidence="11" id="KW-1185">Reference proteome</keyword>
<keyword evidence="5 9" id="KW-0560">Oxidoreductase</keyword>
<dbReference type="Gene3D" id="1.10.630.10">
    <property type="entry name" value="Cytochrome P450"/>
    <property type="match status" value="1"/>
</dbReference>
<evidence type="ECO:0008006" key="12">
    <source>
        <dbReference type="Google" id="ProtNLM"/>
    </source>
</evidence>
<dbReference type="OrthoDB" id="1470350at2759"/>
<evidence type="ECO:0000256" key="3">
    <source>
        <dbReference type="ARBA" id="ARBA00022617"/>
    </source>
</evidence>
<dbReference type="PRINTS" id="PR00463">
    <property type="entry name" value="EP450I"/>
</dbReference>
<dbReference type="Proteomes" id="UP000594454">
    <property type="component" value="Chromosome 4"/>
</dbReference>
<dbReference type="SUPFAM" id="SSF48264">
    <property type="entry name" value="Cytochrome P450"/>
    <property type="match status" value="1"/>
</dbReference>
<proteinExistence type="inferred from homology"/>
<evidence type="ECO:0000313" key="10">
    <source>
        <dbReference type="EMBL" id="CAD7087163.1"/>
    </source>
</evidence>
<evidence type="ECO:0000256" key="7">
    <source>
        <dbReference type="ARBA" id="ARBA00023033"/>
    </source>
</evidence>
<gene>
    <name evidence="10" type="ORF">HERILL_LOCUS9885</name>
</gene>
<name>A0A7R8UV43_HERIL</name>
<evidence type="ECO:0000256" key="6">
    <source>
        <dbReference type="ARBA" id="ARBA00023004"/>
    </source>
</evidence>
<organism evidence="10 11">
    <name type="scientific">Hermetia illucens</name>
    <name type="common">Black soldier fly</name>
    <dbReference type="NCBI Taxonomy" id="343691"/>
    <lineage>
        <taxon>Eukaryota</taxon>
        <taxon>Metazoa</taxon>
        <taxon>Ecdysozoa</taxon>
        <taxon>Arthropoda</taxon>
        <taxon>Hexapoda</taxon>
        <taxon>Insecta</taxon>
        <taxon>Pterygota</taxon>
        <taxon>Neoptera</taxon>
        <taxon>Endopterygota</taxon>
        <taxon>Diptera</taxon>
        <taxon>Brachycera</taxon>
        <taxon>Stratiomyomorpha</taxon>
        <taxon>Stratiomyidae</taxon>
        <taxon>Hermetiinae</taxon>
        <taxon>Hermetia</taxon>
    </lineage>
</organism>
<comment type="cofactor">
    <cofactor evidence="1 8">
        <name>heme</name>
        <dbReference type="ChEBI" id="CHEBI:30413"/>
    </cofactor>
</comment>
<dbReference type="GO" id="GO:0005506">
    <property type="term" value="F:iron ion binding"/>
    <property type="evidence" value="ECO:0007669"/>
    <property type="project" value="InterPro"/>
</dbReference>
<keyword evidence="3 8" id="KW-0349">Heme</keyword>
<dbReference type="CDD" id="cd20628">
    <property type="entry name" value="CYP4"/>
    <property type="match status" value="1"/>
</dbReference>
<dbReference type="InterPro" id="IPR001128">
    <property type="entry name" value="Cyt_P450"/>
</dbReference>
<keyword evidence="7 9" id="KW-0503">Monooxygenase</keyword>
<dbReference type="GO" id="GO:0004497">
    <property type="term" value="F:monooxygenase activity"/>
    <property type="evidence" value="ECO:0007669"/>
    <property type="project" value="UniProtKB-KW"/>
</dbReference>
<evidence type="ECO:0000256" key="9">
    <source>
        <dbReference type="RuleBase" id="RU000461"/>
    </source>
</evidence>
<evidence type="ECO:0000256" key="4">
    <source>
        <dbReference type="ARBA" id="ARBA00022723"/>
    </source>
</evidence>
<reference evidence="10 11" key="1">
    <citation type="submission" date="2020-11" db="EMBL/GenBank/DDBJ databases">
        <authorList>
            <person name="Wallbank WR R."/>
            <person name="Pardo Diaz C."/>
            <person name="Kozak K."/>
            <person name="Martin S."/>
            <person name="Jiggins C."/>
            <person name="Moest M."/>
            <person name="Warren A I."/>
            <person name="Generalovic N T."/>
            <person name="Byers J.R.P. K."/>
            <person name="Montejo-Kovacevich G."/>
            <person name="Yen C E."/>
        </authorList>
    </citation>
    <scope>NUCLEOTIDE SEQUENCE [LARGE SCALE GENOMIC DNA]</scope>
</reference>
<evidence type="ECO:0000256" key="1">
    <source>
        <dbReference type="ARBA" id="ARBA00001971"/>
    </source>
</evidence>
<dbReference type="InterPro" id="IPR036396">
    <property type="entry name" value="Cyt_P450_sf"/>
</dbReference>
<dbReference type="Pfam" id="PF00067">
    <property type="entry name" value="p450"/>
    <property type="match status" value="1"/>
</dbReference>
<dbReference type="InterPro" id="IPR002401">
    <property type="entry name" value="Cyt_P450_E_grp-I"/>
</dbReference>
<keyword evidence="6 8" id="KW-0408">Iron</keyword>
<sequence length="529" mass="61220">MLSTIVLIVIPVLLYWNYISRKRRNELTSNIPGPPAYPFIGNLFVLQLRSVQDTIDFLKGFHLKYGKTVRLWILDQLNFCTVDPKLVEIILTSPKYIQKGSLYDHLKVWLGNGLLLSNGRKWFQRRRIITPTFHFKILEEFSEVMDEQSHILVDKLQKHSWTEAFNIEPYITLCALDVISETALGTKINAQMDPSCEYAQAVHTMSYIVMERMVKPYLKYDLIFSILYPKMKKAEVKASRILHDFTEHIIEDRRKLLLEDIKANHVDTDEAEMTRKRKRTLLDVLLQATIQGQPLSNNDIREEVDTFTFEGHDTTTAGISFTLYCLSRQPEVQEKVFSEIREVIGNDKTKPAKMQELQDLKYLEIVIKESMRLYPPVPMIARKLEEDIQINDKFFPAGSDVTIPMFLLMRDPEIFSDPDHFKPERFFTEKFSEKATAYSYIPFSAGPRNCIGQKFAMLEMKCTVSKILRYFELLPMGEEPKTTANLVTRSTNGKSVQTWSQEKCTPHRPDKIIDCHGAIPTAKGQGQSI</sequence>
<accession>A0A7R8UV43</accession>
<dbReference type="GO" id="GO:0020037">
    <property type="term" value="F:heme binding"/>
    <property type="evidence" value="ECO:0007669"/>
    <property type="project" value="InterPro"/>
</dbReference>
<evidence type="ECO:0000256" key="5">
    <source>
        <dbReference type="ARBA" id="ARBA00023002"/>
    </source>
</evidence>
<dbReference type="PANTHER" id="PTHR24291:SF187">
    <property type="entry name" value="CYTOCHROME P450 4AE1-RELATED"/>
    <property type="match status" value="1"/>
</dbReference>